<keyword evidence="2" id="KW-1185">Reference proteome</keyword>
<dbReference type="AlphaFoldDB" id="A0AAV1ZTS7"/>
<organism evidence="1 2">
    <name type="scientific">Larinioides sclopetarius</name>
    <dbReference type="NCBI Taxonomy" id="280406"/>
    <lineage>
        <taxon>Eukaryota</taxon>
        <taxon>Metazoa</taxon>
        <taxon>Ecdysozoa</taxon>
        <taxon>Arthropoda</taxon>
        <taxon>Chelicerata</taxon>
        <taxon>Arachnida</taxon>
        <taxon>Araneae</taxon>
        <taxon>Araneomorphae</taxon>
        <taxon>Entelegynae</taxon>
        <taxon>Araneoidea</taxon>
        <taxon>Araneidae</taxon>
        <taxon>Larinioides</taxon>
    </lineage>
</organism>
<gene>
    <name evidence="1" type="ORF">LARSCL_LOCUS7570</name>
</gene>
<evidence type="ECO:0000313" key="2">
    <source>
        <dbReference type="Proteomes" id="UP001497382"/>
    </source>
</evidence>
<sequence>MNYDWQVTDNRNVELIVDFIMRYLGSRKGRLAPSEERYRLKINVESTIIHIIEEIRQQMEHYFKANWMRGYSDKEFQQMVSHTFAIKFKKYSAVEFLMYSCRVCLLASFAFDKERKAPRIATQYISEVVQKYRLQKQFGDKSWTFMNAVLFHYLIDNNILP</sequence>
<name>A0AAV1ZTS7_9ARAC</name>
<evidence type="ECO:0000313" key="1">
    <source>
        <dbReference type="EMBL" id="CAL1274631.1"/>
    </source>
</evidence>
<reference evidence="1 2" key="1">
    <citation type="submission" date="2024-04" db="EMBL/GenBank/DDBJ databases">
        <authorList>
            <person name="Rising A."/>
            <person name="Reimegard J."/>
            <person name="Sonavane S."/>
            <person name="Akerstrom W."/>
            <person name="Nylinder S."/>
            <person name="Hedman E."/>
            <person name="Kallberg Y."/>
        </authorList>
    </citation>
    <scope>NUCLEOTIDE SEQUENCE [LARGE SCALE GENOMIC DNA]</scope>
</reference>
<dbReference type="EMBL" id="CAXIEN010000078">
    <property type="protein sequence ID" value="CAL1274631.1"/>
    <property type="molecule type" value="Genomic_DNA"/>
</dbReference>
<comment type="caution">
    <text evidence="1">The sequence shown here is derived from an EMBL/GenBank/DDBJ whole genome shotgun (WGS) entry which is preliminary data.</text>
</comment>
<dbReference type="Proteomes" id="UP001497382">
    <property type="component" value="Unassembled WGS sequence"/>
</dbReference>
<accession>A0AAV1ZTS7</accession>
<proteinExistence type="predicted"/>
<protein>
    <submittedName>
        <fullName evidence="1">Uncharacterized protein</fullName>
    </submittedName>
</protein>